<dbReference type="InterPro" id="IPR036736">
    <property type="entry name" value="ACP-like_sf"/>
</dbReference>
<dbReference type="AlphaFoldDB" id="A0A5N6WGY2"/>
<dbReference type="Pfam" id="PF00550">
    <property type="entry name" value="PP-binding"/>
    <property type="match status" value="1"/>
</dbReference>
<dbReference type="InterPro" id="IPR009081">
    <property type="entry name" value="PP-bd_ACP"/>
</dbReference>
<keyword evidence="3" id="KW-1185">Reference proteome</keyword>
<sequence>MASLESDVKALLAQELEVPIHEVTTTTDLKKDLTVNDLGKSQMINAIRERFDVYIEEEDTDQLNTSMSNIDWYEKPTANRRLAFATAHDVIKYVETKLWWYSL</sequence>
<gene>
    <name evidence="2" type="ORF">BDV41DRAFT_570296</name>
</gene>
<organism evidence="2 3">
    <name type="scientific">Aspergillus transmontanensis</name>
    <dbReference type="NCBI Taxonomy" id="1034304"/>
    <lineage>
        <taxon>Eukaryota</taxon>
        <taxon>Fungi</taxon>
        <taxon>Dikarya</taxon>
        <taxon>Ascomycota</taxon>
        <taxon>Pezizomycotina</taxon>
        <taxon>Eurotiomycetes</taxon>
        <taxon>Eurotiomycetidae</taxon>
        <taxon>Eurotiales</taxon>
        <taxon>Aspergillaceae</taxon>
        <taxon>Aspergillus</taxon>
        <taxon>Aspergillus subgen. Circumdati</taxon>
    </lineage>
</organism>
<evidence type="ECO:0000313" key="2">
    <source>
        <dbReference type="EMBL" id="KAE8320127.1"/>
    </source>
</evidence>
<dbReference type="EMBL" id="ML738292">
    <property type="protein sequence ID" value="KAE8320127.1"/>
    <property type="molecule type" value="Genomic_DNA"/>
</dbReference>
<dbReference type="Gene3D" id="1.10.1200.10">
    <property type="entry name" value="ACP-like"/>
    <property type="match status" value="1"/>
</dbReference>
<name>A0A5N6WGY2_9EURO</name>
<feature type="domain" description="Carrier" evidence="1">
    <location>
        <begin position="7"/>
        <end position="64"/>
    </location>
</feature>
<dbReference type="Proteomes" id="UP000325433">
    <property type="component" value="Unassembled WGS sequence"/>
</dbReference>
<reference evidence="3" key="1">
    <citation type="submission" date="2019-04" db="EMBL/GenBank/DDBJ databases">
        <title>Friends and foes A comparative genomics studyof 23 Aspergillus species from section Flavi.</title>
        <authorList>
            <consortium name="DOE Joint Genome Institute"/>
            <person name="Kjaerbolling I."/>
            <person name="Vesth T."/>
            <person name="Frisvad J.C."/>
            <person name="Nybo J.L."/>
            <person name="Theobald S."/>
            <person name="Kildgaard S."/>
            <person name="Isbrandt T."/>
            <person name="Kuo A."/>
            <person name="Sato A."/>
            <person name="Lyhne E.K."/>
            <person name="Kogle M.E."/>
            <person name="Wiebenga A."/>
            <person name="Kun R.S."/>
            <person name="Lubbers R.J."/>
            <person name="Makela M.R."/>
            <person name="Barry K."/>
            <person name="Chovatia M."/>
            <person name="Clum A."/>
            <person name="Daum C."/>
            <person name="Haridas S."/>
            <person name="He G."/>
            <person name="LaButti K."/>
            <person name="Lipzen A."/>
            <person name="Mondo S."/>
            <person name="Riley R."/>
            <person name="Salamov A."/>
            <person name="Simmons B.A."/>
            <person name="Magnuson J.K."/>
            <person name="Henrissat B."/>
            <person name="Mortensen U.H."/>
            <person name="Larsen T.O."/>
            <person name="Devries R.P."/>
            <person name="Grigoriev I.V."/>
            <person name="Machida M."/>
            <person name="Baker S.E."/>
            <person name="Andersen M.R."/>
        </authorList>
    </citation>
    <scope>NUCLEOTIDE SEQUENCE [LARGE SCALE GENOMIC DNA]</scope>
    <source>
        <strain evidence="3">CBS 130015</strain>
    </source>
</reference>
<protein>
    <recommendedName>
        <fullName evidence="1">Carrier domain-containing protein</fullName>
    </recommendedName>
</protein>
<accession>A0A5N6WGY2</accession>
<proteinExistence type="predicted"/>
<evidence type="ECO:0000259" key="1">
    <source>
        <dbReference type="Pfam" id="PF00550"/>
    </source>
</evidence>
<evidence type="ECO:0000313" key="3">
    <source>
        <dbReference type="Proteomes" id="UP000325433"/>
    </source>
</evidence>
<dbReference type="SUPFAM" id="SSF47336">
    <property type="entry name" value="ACP-like"/>
    <property type="match status" value="1"/>
</dbReference>